<sequence>MHPKPLQAVAVARAYGAHPLGALVAAGYLTWDDVDVVAERIVAPKSYALDDFTTSELLAEATKRLKRLELAGEPT</sequence>
<organism evidence="1 2">
    <name type="scientific">Mycetocola tolaasinivorans</name>
    <dbReference type="NCBI Taxonomy" id="76635"/>
    <lineage>
        <taxon>Bacteria</taxon>
        <taxon>Bacillati</taxon>
        <taxon>Actinomycetota</taxon>
        <taxon>Actinomycetes</taxon>
        <taxon>Micrococcales</taxon>
        <taxon>Microbacteriaceae</taxon>
        <taxon>Mycetocola</taxon>
    </lineage>
</organism>
<evidence type="ECO:0000313" key="2">
    <source>
        <dbReference type="Proteomes" id="UP000272503"/>
    </source>
</evidence>
<gene>
    <name evidence="1" type="ORF">D9V32_15500</name>
</gene>
<comment type="caution">
    <text evidence="1">The sequence shown here is derived from an EMBL/GenBank/DDBJ whole genome shotgun (WGS) entry which is preliminary data.</text>
</comment>
<dbReference type="Proteomes" id="UP000272503">
    <property type="component" value="Unassembled WGS sequence"/>
</dbReference>
<dbReference type="EMBL" id="RCUX01000018">
    <property type="protein sequence ID" value="RLP72298.1"/>
    <property type="molecule type" value="Genomic_DNA"/>
</dbReference>
<keyword evidence="2" id="KW-1185">Reference proteome</keyword>
<reference evidence="1 2" key="1">
    <citation type="submission" date="2018-10" db="EMBL/GenBank/DDBJ databases">
        <authorList>
            <person name="Li J."/>
        </authorList>
    </citation>
    <scope>NUCLEOTIDE SEQUENCE [LARGE SCALE GENOMIC DNA]</scope>
    <source>
        <strain evidence="1 2">IF 016277</strain>
    </source>
</reference>
<name>A0A3L6ZWX6_9MICO</name>
<dbReference type="AlphaFoldDB" id="A0A3L6ZWX6"/>
<protein>
    <submittedName>
        <fullName evidence="1">Uncharacterized protein</fullName>
    </submittedName>
</protein>
<proteinExistence type="predicted"/>
<accession>A0A3L6ZWX6</accession>
<evidence type="ECO:0000313" key="1">
    <source>
        <dbReference type="EMBL" id="RLP72298.1"/>
    </source>
</evidence>